<keyword evidence="1" id="KW-0472">Membrane</keyword>
<evidence type="ECO:0000256" key="1">
    <source>
        <dbReference type="SAM" id="Phobius"/>
    </source>
</evidence>
<dbReference type="EMBL" id="AQQR01000049">
    <property type="protein sequence ID" value="OWU66426.1"/>
    <property type="molecule type" value="Genomic_DNA"/>
</dbReference>
<feature type="transmembrane region" description="Helical" evidence="1">
    <location>
        <begin position="20"/>
        <end position="38"/>
    </location>
</feature>
<dbReference type="AlphaFoldDB" id="A0A225NA43"/>
<reference evidence="2 3" key="1">
    <citation type="submission" date="2013-04" db="EMBL/GenBank/DDBJ databases">
        <title>Oceanicola sp. 22II1-22F33 Genome Sequencing.</title>
        <authorList>
            <person name="Lai Q."/>
            <person name="Li G."/>
            <person name="Shao Z."/>
        </authorList>
    </citation>
    <scope>NUCLEOTIDE SEQUENCE [LARGE SCALE GENOMIC DNA]</scope>
    <source>
        <strain evidence="2 3">22II1-22F33</strain>
    </source>
</reference>
<evidence type="ECO:0000313" key="2">
    <source>
        <dbReference type="EMBL" id="OWU66426.1"/>
    </source>
</evidence>
<proteinExistence type="predicted"/>
<sequence>MTTWQSVQASLRTSRPVQIGLAVGLAYIILTWGLYQSWTGSLEAYLSSAGNPSAQGAPRQSIFLKLLSWPLPGPATVENGGAMPFWSVLLQGVWMGVVTWAGFAQTNGKLIALLLPPFIVLFLISGNVISSLLVGASGLLIIAVIWGIIRGVRKKSA</sequence>
<comment type="caution">
    <text evidence="2">The sequence shown here is derived from an EMBL/GenBank/DDBJ whole genome shotgun (WGS) entry which is preliminary data.</text>
</comment>
<keyword evidence="1" id="KW-0812">Transmembrane</keyword>
<name>A0A225NA43_9RHOB</name>
<organism evidence="2 3">
    <name type="scientific">Marinibacterium profundimaris</name>
    <dbReference type="NCBI Taxonomy" id="1679460"/>
    <lineage>
        <taxon>Bacteria</taxon>
        <taxon>Pseudomonadati</taxon>
        <taxon>Pseudomonadota</taxon>
        <taxon>Alphaproteobacteria</taxon>
        <taxon>Rhodobacterales</taxon>
        <taxon>Paracoccaceae</taxon>
        <taxon>Marinibacterium</taxon>
    </lineage>
</organism>
<dbReference type="OrthoDB" id="8478564at2"/>
<keyword evidence="3" id="KW-1185">Reference proteome</keyword>
<dbReference type="Proteomes" id="UP000215377">
    <property type="component" value="Unassembled WGS sequence"/>
</dbReference>
<evidence type="ECO:0000313" key="3">
    <source>
        <dbReference type="Proteomes" id="UP000215377"/>
    </source>
</evidence>
<feature type="transmembrane region" description="Helical" evidence="1">
    <location>
        <begin position="83"/>
        <end position="103"/>
    </location>
</feature>
<keyword evidence="1" id="KW-1133">Transmembrane helix</keyword>
<dbReference type="RefSeq" id="WP_088653051.1">
    <property type="nucleotide sequence ID" value="NZ_AQQR01000049.1"/>
</dbReference>
<feature type="transmembrane region" description="Helical" evidence="1">
    <location>
        <begin position="132"/>
        <end position="149"/>
    </location>
</feature>
<feature type="transmembrane region" description="Helical" evidence="1">
    <location>
        <begin position="110"/>
        <end position="126"/>
    </location>
</feature>
<accession>A0A225NA43</accession>
<gene>
    <name evidence="2" type="ORF">ATO3_28030</name>
</gene>
<protein>
    <submittedName>
        <fullName evidence="2">Uncharacterized protein</fullName>
    </submittedName>
</protein>